<proteinExistence type="predicted"/>
<accession>A0A8B6DMZ9</accession>
<gene>
    <name evidence="2" type="ORF">MGAL_10B055120</name>
</gene>
<reference evidence="2" key="1">
    <citation type="submission" date="2018-11" db="EMBL/GenBank/DDBJ databases">
        <authorList>
            <person name="Alioto T."/>
            <person name="Alioto T."/>
        </authorList>
    </citation>
    <scope>NUCLEOTIDE SEQUENCE</scope>
</reference>
<dbReference type="AlphaFoldDB" id="A0A8B6DMZ9"/>
<evidence type="ECO:0000313" key="3">
    <source>
        <dbReference type="Proteomes" id="UP000596742"/>
    </source>
</evidence>
<name>A0A8B6DMZ9_MYTGA</name>
<evidence type="ECO:0000313" key="2">
    <source>
        <dbReference type="EMBL" id="VDI21631.1"/>
    </source>
</evidence>
<keyword evidence="3" id="KW-1185">Reference proteome</keyword>
<organism evidence="2 3">
    <name type="scientific">Mytilus galloprovincialis</name>
    <name type="common">Mediterranean mussel</name>
    <dbReference type="NCBI Taxonomy" id="29158"/>
    <lineage>
        <taxon>Eukaryota</taxon>
        <taxon>Metazoa</taxon>
        <taxon>Spiralia</taxon>
        <taxon>Lophotrochozoa</taxon>
        <taxon>Mollusca</taxon>
        <taxon>Bivalvia</taxon>
        <taxon>Autobranchia</taxon>
        <taxon>Pteriomorphia</taxon>
        <taxon>Mytilida</taxon>
        <taxon>Mytiloidea</taxon>
        <taxon>Mytilidae</taxon>
        <taxon>Mytilinae</taxon>
        <taxon>Mytilus</taxon>
    </lineage>
</organism>
<comment type="caution">
    <text evidence="2">The sequence shown here is derived from an EMBL/GenBank/DDBJ whole genome shotgun (WGS) entry which is preliminary data.</text>
</comment>
<dbReference type="Proteomes" id="UP000596742">
    <property type="component" value="Unassembled WGS sequence"/>
</dbReference>
<evidence type="ECO:0000256" key="1">
    <source>
        <dbReference type="SAM" id="Coils"/>
    </source>
</evidence>
<protein>
    <submittedName>
        <fullName evidence="2">Uncharacterized protein</fullName>
    </submittedName>
</protein>
<dbReference type="EMBL" id="UYJE01003706">
    <property type="protein sequence ID" value="VDI21631.1"/>
    <property type="molecule type" value="Genomic_DNA"/>
</dbReference>
<feature type="coiled-coil region" evidence="1">
    <location>
        <begin position="177"/>
        <end position="211"/>
    </location>
</feature>
<dbReference type="OrthoDB" id="6115569at2759"/>
<keyword evidence="1" id="KW-0175">Coiled coil</keyword>
<sequence>MEKYDMYLPILNKLTIDIFPEILRNLLESFINHTQLPDWYASIRGRTFFSKIEEIYIFESPQKGYQQFDLSLLIKILKCMCGATTLHSHLDSLCRIRNKLSHLPNTNITRDEFDSYFKQCCDVADNIENHLRRPGCLRQRFCDIRDKGFVLLAGQASICEIQRQLNELQRNGEGITNSEMKQRTMTIESNIQELEIKNKKEYVKLNELKKMLRRVGKTLKPPEDTASFHIWKHKLDLPAVQTAFPKNQTIQQTLNGNNSTFKHQIVCQTTDTTESNTDTVKEQSQCRLQKQPSDFAADQPNEIISIPHANDICREKRILHQHQRLKPRYLRPELAQETVSTVINVTQESILSRSMNPPLPHRCAHSLITEIQSKNDYKNINEKRPHIATKNGDAKKNVSWEMCSTRNRPGKKHKDDAATKKDRKVCSAYPSKGKPSKLESTVEVDQSQSVIPLKMKRCSKCKREVDDALNVTDNRLVLRSLSIEIKQIVNETKHQFFFSNPRHGLDLRDWVEKQLSKSKNERLETFHTDSKENIRKKKKTERKQCTCYQALGVELREDASVDEDANPYSPNKRVSTTDVAILHSDQKEDGALAERYLIHLKATVIGLTGETQEAIFLPGRNVFDIEPLLKYKNIFVLITRFYERANLLRHIVRTLLHLSLRFDMKMCKLIPVFMENIGHSPLEFIPIHPLKFYKTLEESEHNKLEINPYYCNALKAIFRKELNIG</sequence>